<dbReference type="OrthoDB" id="2432160at2"/>
<feature type="domain" description="Transposase IS4-like" evidence="1">
    <location>
        <begin position="73"/>
        <end position="185"/>
    </location>
</feature>
<dbReference type="GO" id="GO:0006313">
    <property type="term" value="P:DNA transposition"/>
    <property type="evidence" value="ECO:0007669"/>
    <property type="project" value="InterPro"/>
</dbReference>
<dbReference type="InterPro" id="IPR012337">
    <property type="entry name" value="RNaseH-like_sf"/>
</dbReference>
<dbReference type="EMBL" id="RHIB01000001">
    <property type="protein sequence ID" value="RNA70300.1"/>
    <property type="molecule type" value="Genomic_DNA"/>
</dbReference>
<dbReference type="GO" id="GO:0003677">
    <property type="term" value="F:DNA binding"/>
    <property type="evidence" value="ECO:0007669"/>
    <property type="project" value="InterPro"/>
</dbReference>
<keyword evidence="3" id="KW-1185">Reference proteome</keyword>
<gene>
    <name evidence="2" type="ORF">EBO34_10355</name>
</gene>
<dbReference type="GO" id="GO:0004803">
    <property type="term" value="F:transposase activity"/>
    <property type="evidence" value="ECO:0007669"/>
    <property type="project" value="InterPro"/>
</dbReference>
<name>A0A3M7TXF7_9BACI</name>
<dbReference type="Pfam" id="PF01609">
    <property type="entry name" value="DDE_Tnp_1"/>
    <property type="match status" value="1"/>
</dbReference>
<accession>A0A3M7TXF7</accession>
<reference evidence="2 3" key="1">
    <citation type="submission" date="2018-10" db="EMBL/GenBank/DDBJ databases">
        <title>Bacillus Keqinensis sp. nov., a moderately halophilic bacterium isolated from a saline-alkaline lake.</title>
        <authorList>
            <person name="Wang H."/>
        </authorList>
    </citation>
    <scope>NUCLEOTIDE SEQUENCE [LARGE SCALE GENOMIC DNA]</scope>
    <source>
        <strain evidence="2 3">KQ-3</strain>
    </source>
</reference>
<organism evidence="2 3">
    <name type="scientific">Alteribacter keqinensis</name>
    <dbReference type="NCBI Taxonomy" id="2483800"/>
    <lineage>
        <taxon>Bacteria</taxon>
        <taxon>Bacillati</taxon>
        <taxon>Bacillota</taxon>
        <taxon>Bacilli</taxon>
        <taxon>Bacillales</taxon>
        <taxon>Bacillaceae</taxon>
        <taxon>Alteribacter</taxon>
    </lineage>
</organism>
<dbReference type="Proteomes" id="UP000278746">
    <property type="component" value="Unassembled WGS sequence"/>
</dbReference>
<evidence type="ECO:0000259" key="1">
    <source>
        <dbReference type="Pfam" id="PF01609"/>
    </source>
</evidence>
<dbReference type="PANTHER" id="PTHR33258:SF1">
    <property type="entry name" value="TRANSPOSASE INSL FOR INSERTION SEQUENCE ELEMENT IS186A-RELATED"/>
    <property type="match status" value="1"/>
</dbReference>
<evidence type="ECO:0000313" key="2">
    <source>
        <dbReference type="EMBL" id="RNA70300.1"/>
    </source>
</evidence>
<dbReference type="InterPro" id="IPR002559">
    <property type="entry name" value="Transposase_11"/>
</dbReference>
<proteinExistence type="predicted"/>
<dbReference type="AlphaFoldDB" id="A0A3M7TXF7"/>
<dbReference type="PANTHER" id="PTHR33258">
    <property type="entry name" value="TRANSPOSASE INSL FOR INSERTION SEQUENCE ELEMENT IS186A-RELATED"/>
    <property type="match status" value="1"/>
</dbReference>
<comment type="caution">
    <text evidence="2">The sequence shown here is derived from an EMBL/GenBank/DDBJ whole genome shotgun (WGS) entry which is preliminary data.</text>
</comment>
<protein>
    <recommendedName>
        <fullName evidence="1">Transposase IS4-like domain-containing protein</fullName>
    </recommendedName>
</protein>
<evidence type="ECO:0000313" key="3">
    <source>
        <dbReference type="Proteomes" id="UP000278746"/>
    </source>
</evidence>
<dbReference type="SUPFAM" id="SSF53098">
    <property type="entry name" value="Ribonuclease H-like"/>
    <property type="match status" value="1"/>
</dbReference>
<sequence>MTFLLLCVSNQVSVGNDTLNDLCEKLSKEGVRISPHGLNERFSKHAVSFLRQIFLYLLNSVKFETQAIHTCFFSRIRILDSTSFALLRSYSSYRGSTKSGVKIQLEYDILSGEILLIEVQEGRWSDVAFSKETTGTIKEKALLVRDLGNHAIDIFSDILTKNAYFLSRLKTNINVYRIWENAFEPVNLEEETNHLMPGESLQLNDVYFKI</sequence>